<reference evidence="12" key="1">
    <citation type="journal article" date="2014" name="Int. J. Syst. Evol. Microbiol.">
        <title>Complete genome sequence of Corynebacterium casei LMG S-19264T (=DSM 44701T), isolated from a smear-ripened cheese.</title>
        <authorList>
            <consortium name="US DOE Joint Genome Institute (JGI-PGF)"/>
            <person name="Walter F."/>
            <person name="Albersmeier A."/>
            <person name="Kalinowski J."/>
            <person name="Ruckert C."/>
        </authorList>
    </citation>
    <scope>NUCLEOTIDE SEQUENCE</scope>
    <source>
        <strain evidence="12">CGMCC 1.15493</strain>
    </source>
</reference>
<evidence type="ECO:0000313" key="13">
    <source>
        <dbReference type="Proteomes" id="UP000613160"/>
    </source>
</evidence>
<evidence type="ECO:0000256" key="6">
    <source>
        <dbReference type="ARBA" id="ARBA00022989"/>
    </source>
</evidence>
<feature type="transmembrane region" description="Helical" evidence="11">
    <location>
        <begin position="6"/>
        <end position="30"/>
    </location>
</feature>
<dbReference type="EMBL" id="BMJJ01000006">
    <property type="protein sequence ID" value="GGD22546.1"/>
    <property type="molecule type" value="Genomic_DNA"/>
</dbReference>
<evidence type="ECO:0000256" key="3">
    <source>
        <dbReference type="ARBA" id="ARBA00022475"/>
    </source>
</evidence>
<feature type="region of interest" description="Disordered" evidence="10">
    <location>
        <begin position="106"/>
        <end position="208"/>
    </location>
</feature>
<comment type="function">
    <text evidence="9">Part of the twin-arginine translocation (Tat) system that transports large folded proteins containing a characteristic twin-arginine motif in their signal peptide across membranes. Together with TatC, TatB is part of a receptor directly interacting with Tat signal peptides. TatB may form an oligomeric binding site that transiently accommodates folded Tat precursor proteins before their translocation.</text>
</comment>
<evidence type="ECO:0000256" key="8">
    <source>
        <dbReference type="ARBA" id="ARBA00023136"/>
    </source>
</evidence>
<accession>A0A916XZN3</accession>
<dbReference type="NCBIfam" id="TIGR01410">
    <property type="entry name" value="tatB"/>
    <property type="match status" value="1"/>
</dbReference>
<name>A0A916XZN3_9HYPH</name>
<dbReference type="PANTHER" id="PTHR33162">
    <property type="entry name" value="SEC-INDEPENDENT PROTEIN TRANSLOCASE PROTEIN TATA, CHLOROPLASTIC"/>
    <property type="match status" value="1"/>
</dbReference>
<keyword evidence="7 9" id="KW-0811">Translocation</keyword>
<keyword evidence="13" id="KW-1185">Reference proteome</keyword>
<dbReference type="InterPro" id="IPR003369">
    <property type="entry name" value="TatA/B/E"/>
</dbReference>
<evidence type="ECO:0000313" key="12">
    <source>
        <dbReference type="EMBL" id="GGD22546.1"/>
    </source>
</evidence>
<keyword evidence="4 9" id="KW-0812">Transmembrane</keyword>
<reference evidence="12" key="2">
    <citation type="submission" date="2020-09" db="EMBL/GenBank/DDBJ databases">
        <authorList>
            <person name="Sun Q."/>
            <person name="Zhou Y."/>
        </authorList>
    </citation>
    <scope>NUCLEOTIDE SEQUENCE</scope>
    <source>
        <strain evidence="12">CGMCC 1.15493</strain>
    </source>
</reference>
<evidence type="ECO:0000256" key="4">
    <source>
        <dbReference type="ARBA" id="ARBA00022692"/>
    </source>
</evidence>
<dbReference type="Pfam" id="PF02416">
    <property type="entry name" value="TatA_B_E"/>
    <property type="match status" value="1"/>
</dbReference>
<evidence type="ECO:0000256" key="1">
    <source>
        <dbReference type="ARBA" id="ARBA00004167"/>
    </source>
</evidence>
<keyword evidence="3 9" id="KW-1003">Cell membrane</keyword>
<dbReference type="GO" id="GO:0008320">
    <property type="term" value="F:protein transmembrane transporter activity"/>
    <property type="evidence" value="ECO:0007669"/>
    <property type="project" value="UniProtKB-UniRule"/>
</dbReference>
<evidence type="ECO:0000256" key="9">
    <source>
        <dbReference type="HAMAP-Rule" id="MF_00237"/>
    </source>
</evidence>
<gene>
    <name evidence="9" type="primary">tatB</name>
    <name evidence="12" type="ORF">GCM10011335_26790</name>
</gene>
<dbReference type="GO" id="GO:0033281">
    <property type="term" value="C:TAT protein transport complex"/>
    <property type="evidence" value="ECO:0007669"/>
    <property type="project" value="UniProtKB-UniRule"/>
</dbReference>
<sequence length="208" mass="22059">MVLFPNGSLIMFDIGWSELLVIGVVLIVVVGPKDLPRMLRTFGKTMTQLRRMAGDFRKQFDEALTEAELDDVRNSVRDLKAMDPRKDLRKALDPMRAVGDEIRSSLRAATKAPEPTIPSATAPAAPAEPSVVGTTDMQPMASNPVPPKPAENTPPLQPTTAQPATAPAATPQPATAAAATVQPTAVQPATVEPEPVHVNGRDTSGDAQ</sequence>
<evidence type="ECO:0000256" key="7">
    <source>
        <dbReference type="ARBA" id="ARBA00023010"/>
    </source>
</evidence>
<feature type="compositionally biased region" description="Low complexity" evidence="10">
    <location>
        <begin position="158"/>
        <end position="191"/>
    </location>
</feature>
<dbReference type="Proteomes" id="UP000613160">
    <property type="component" value="Unassembled WGS sequence"/>
</dbReference>
<feature type="compositionally biased region" description="Low complexity" evidence="10">
    <location>
        <begin position="112"/>
        <end position="130"/>
    </location>
</feature>
<evidence type="ECO:0000256" key="10">
    <source>
        <dbReference type="SAM" id="MobiDB-lite"/>
    </source>
</evidence>
<evidence type="ECO:0000256" key="11">
    <source>
        <dbReference type="SAM" id="Phobius"/>
    </source>
</evidence>
<keyword evidence="8 9" id="KW-0472">Membrane</keyword>
<organism evidence="12 13">
    <name type="scientific">Aureimonas glaciei</name>
    <dbReference type="NCBI Taxonomy" id="1776957"/>
    <lineage>
        <taxon>Bacteria</taxon>
        <taxon>Pseudomonadati</taxon>
        <taxon>Pseudomonadota</taxon>
        <taxon>Alphaproteobacteria</taxon>
        <taxon>Hyphomicrobiales</taxon>
        <taxon>Aurantimonadaceae</taxon>
        <taxon>Aureimonas</taxon>
    </lineage>
</organism>
<dbReference type="AlphaFoldDB" id="A0A916XZN3"/>
<dbReference type="PRINTS" id="PR01506">
    <property type="entry name" value="TATBPROTEIN"/>
</dbReference>
<evidence type="ECO:0000256" key="5">
    <source>
        <dbReference type="ARBA" id="ARBA00022927"/>
    </source>
</evidence>
<comment type="caution">
    <text evidence="12">The sequence shown here is derived from an EMBL/GenBank/DDBJ whole genome shotgun (WGS) entry which is preliminary data.</text>
</comment>
<dbReference type="PANTHER" id="PTHR33162:SF1">
    <property type="entry name" value="SEC-INDEPENDENT PROTEIN TRANSLOCASE PROTEIN TATA, CHLOROPLASTIC"/>
    <property type="match status" value="1"/>
</dbReference>
<keyword evidence="6 9" id="KW-1133">Transmembrane helix</keyword>
<dbReference type="InterPro" id="IPR018448">
    <property type="entry name" value="TatB"/>
</dbReference>
<dbReference type="GO" id="GO:0043953">
    <property type="term" value="P:protein transport by the Tat complex"/>
    <property type="evidence" value="ECO:0007669"/>
    <property type="project" value="UniProtKB-UniRule"/>
</dbReference>
<proteinExistence type="inferred from homology"/>
<comment type="subunit">
    <text evidence="9">The Tat system comprises two distinct complexes: a TatABC complex, containing multiple copies of TatA, TatB and TatC subunits, and a separate TatA complex, containing only TatA subunits. Substrates initially bind to the TatABC complex, which probably triggers association of the separate TatA complex to form the active translocon.</text>
</comment>
<keyword evidence="2 9" id="KW-0813">Transport</keyword>
<dbReference type="HAMAP" id="MF_00237">
    <property type="entry name" value="TatB"/>
    <property type="match status" value="1"/>
</dbReference>
<comment type="similarity">
    <text evidence="9">Belongs to the TatB family.</text>
</comment>
<protein>
    <recommendedName>
        <fullName evidence="9">Sec-independent protein translocase protein TatB</fullName>
    </recommendedName>
</protein>
<evidence type="ECO:0000256" key="2">
    <source>
        <dbReference type="ARBA" id="ARBA00022448"/>
    </source>
</evidence>
<feature type="compositionally biased region" description="Basic and acidic residues" evidence="10">
    <location>
        <begin position="199"/>
        <end position="208"/>
    </location>
</feature>
<feature type="compositionally biased region" description="Polar residues" evidence="10">
    <location>
        <begin position="132"/>
        <end position="141"/>
    </location>
</feature>
<dbReference type="Gene3D" id="1.20.5.3310">
    <property type="match status" value="1"/>
</dbReference>
<keyword evidence="5 9" id="KW-0653">Protein transport</keyword>
<comment type="subcellular location">
    <subcellularLocation>
        <location evidence="9">Cell membrane</location>
        <topology evidence="9">Single-pass membrane protein</topology>
    </subcellularLocation>
    <subcellularLocation>
        <location evidence="1">Membrane</location>
        <topology evidence="1">Single-pass membrane protein</topology>
    </subcellularLocation>
</comment>